<feature type="domain" description="tRNA-splicing endonuclease subunit Sen15" evidence="3">
    <location>
        <begin position="13"/>
        <end position="123"/>
    </location>
</feature>
<dbReference type="GO" id="GO:0000214">
    <property type="term" value="C:tRNA-intron endonuclease complex"/>
    <property type="evidence" value="ECO:0007669"/>
    <property type="project" value="EnsemblFungi"/>
</dbReference>
<accession>G0W7E6</accession>
<comment type="similarity">
    <text evidence="1">Belongs to the SEN15 family.</text>
</comment>
<evidence type="ECO:0000256" key="2">
    <source>
        <dbReference type="ARBA" id="ARBA00022694"/>
    </source>
</evidence>
<dbReference type="InterPro" id="IPR042777">
    <property type="entry name" value="Sen15_fungi"/>
</dbReference>
<protein>
    <recommendedName>
        <fullName evidence="3">tRNA-splicing endonuclease subunit Sen15 domain-containing protein</fullName>
    </recommendedName>
</protein>
<dbReference type="GO" id="GO:0003676">
    <property type="term" value="F:nucleic acid binding"/>
    <property type="evidence" value="ECO:0007669"/>
    <property type="project" value="InterPro"/>
</dbReference>
<dbReference type="Pfam" id="PF09631">
    <property type="entry name" value="Sen15"/>
    <property type="match status" value="1"/>
</dbReference>
<dbReference type="EMBL" id="HE580269">
    <property type="protein sequence ID" value="CCD23707.1"/>
    <property type="molecule type" value="Genomic_DNA"/>
</dbReference>
<reference evidence="4 5" key="1">
    <citation type="journal article" date="2011" name="Proc. Natl. Acad. Sci. U.S.A.">
        <title>Evolutionary erosion of yeast sex chromosomes by mating-type switching accidents.</title>
        <authorList>
            <person name="Gordon J.L."/>
            <person name="Armisen D."/>
            <person name="Proux-Wera E."/>
            <person name="Oheigeartaigh S.S."/>
            <person name="Byrne K.P."/>
            <person name="Wolfe K.H."/>
        </authorList>
    </citation>
    <scope>NUCLEOTIDE SEQUENCE [LARGE SCALE GENOMIC DNA]</scope>
    <source>
        <strain evidence="5">ATCC 10597 / BCRC 20456 / CBS 421 / NBRC 0211 / NRRL Y-12639</strain>
    </source>
</reference>
<name>G0W7E6_NAUDC</name>
<dbReference type="Gene3D" id="3.40.1350.10">
    <property type="match status" value="1"/>
</dbReference>
<dbReference type="InterPro" id="IPR011856">
    <property type="entry name" value="tRNA_endonuc-like_dom_sf"/>
</dbReference>
<dbReference type="PANTHER" id="PTHR28518:SF1">
    <property type="entry name" value="TRNA-SPLICING ENDONUCLEASE SUBUNIT SEN15"/>
    <property type="match status" value="1"/>
</dbReference>
<keyword evidence="5" id="KW-1185">Reference proteome</keyword>
<dbReference type="Proteomes" id="UP000000689">
    <property type="component" value="Chromosome 3"/>
</dbReference>
<evidence type="ECO:0000313" key="4">
    <source>
        <dbReference type="EMBL" id="CCD23707.1"/>
    </source>
</evidence>
<dbReference type="HOGENOM" id="CLU_083361_2_0_1"/>
<dbReference type="SUPFAM" id="SSF53032">
    <property type="entry name" value="tRNA-intron endonuclease catalytic domain-like"/>
    <property type="match status" value="1"/>
</dbReference>
<keyword evidence="2" id="KW-0819">tRNA processing</keyword>
<dbReference type="InterPro" id="IPR036167">
    <property type="entry name" value="tRNA_intron_Endo_cat-like_sf"/>
</dbReference>
<dbReference type="PANTHER" id="PTHR28518">
    <property type="entry name" value="TRNA-SPLICING ENDONUCLEASE SUBUNIT SEN15"/>
    <property type="match status" value="1"/>
</dbReference>
<dbReference type="InterPro" id="IPR018593">
    <property type="entry name" value="tRNA-endonuc_su_Sen15"/>
</dbReference>
<dbReference type="STRING" id="1071378.G0W7E6"/>
<dbReference type="GO" id="GO:0000379">
    <property type="term" value="P:tRNA-type intron splice site recognition and cleavage"/>
    <property type="evidence" value="ECO:0007669"/>
    <property type="project" value="EnsemblFungi"/>
</dbReference>
<dbReference type="AlphaFoldDB" id="G0W7E6"/>
<dbReference type="GO" id="GO:0000213">
    <property type="term" value="F:tRNA-intron lyase activity"/>
    <property type="evidence" value="ECO:0007669"/>
    <property type="project" value="EnsemblFungi"/>
</dbReference>
<gene>
    <name evidence="4" type="primary">NDAI0C00460</name>
    <name evidence="4" type="ordered locus">NDAI_0C00460</name>
</gene>
<dbReference type="eggNOG" id="ENOG502SC4F">
    <property type="taxonomic scope" value="Eukaryota"/>
</dbReference>
<organism evidence="4 5">
    <name type="scientific">Naumovozyma dairenensis (strain ATCC 10597 / BCRC 20456 / CBS 421 / NBRC 0211 / NRRL Y-12639)</name>
    <name type="common">Saccharomyces dairenensis</name>
    <dbReference type="NCBI Taxonomy" id="1071378"/>
    <lineage>
        <taxon>Eukaryota</taxon>
        <taxon>Fungi</taxon>
        <taxon>Dikarya</taxon>
        <taxon>Ascomycota</taxon>
        <taxon>Saccharomycotina</taxon>
        <taxon>Saccharomycetes</taxon>
        <taxon>Saccharomycetales</taxon>
        <taxon>Saccharomycetaceae</taxon>
        <taxon>Naumovozyma</taxon>
    </lineage>
</organism>
<evidence type="ECO:0000256" key="1">
    <source>
        <dbReference type="ARBA" id="ARBA00006091"/>
    </source>
</evidence>
<sequence length="123" mass="14418">MSAVYNRSEIEELVRNNLLQFHLWTEVTVATETLSWKESNIRLLTGRPPHKLSNDDEDVMTEYVLPVEMSQYKTSYLTLEFLDKIFDNLCPENTKRLTLAIINDDGTTVFYFVYKGIHKPKKN</sequence>
<evidence type="ECO:0000259" key="3">
    <source>
        <dbReference type="Pfam" id="PF09631"/>
    </source>
</evidence>
<dbReference type="OrthoDB" id="10002170at2759"/>
<dbReference type="KEGG" id="ndi:NDAI_0C00460"/>
<dbReference type="OMA" id="VYYFVYK"/>
<proteinExistence type="inferred from homology"/>
<dbReference type="RefSeq" id="XP_003668950.1">
    <property type="nucleotide sequence ID" value="XM_003668902.1"/>
</dbReference>
<evidence type="ECO:0000313" key="5">
    <source>
        <dbReference type="Proteomes" id="UP000000689"/>
    </source>
</evidence>
<dbReference type="GeneID" id="11496682"/>